<feature type="domain" description="Peptidase M14" evidence="1">
    <location>
        <begin position="23"/>
        <end position="82"/>
    </location>
</feature>
<keyword evidence="3" id="KW-1185">Reference proteome</keyword>
<reference evidence="2 3" key="1">
    <citation type="submission" date="2024-08" db="EMBL/GenBank/DDBJ databases">
        <title>Two novel Cytobacillus novel species.</title>
        <authorList>
            <person name="Liu G."/>
        </authorList>
    </citation>
    <scope>NUCLEOTIDE SEQUENCE [LARGE SCALE GENOMIC DNA]</scope>
    <source>
        <strain evidence="2 3">FJAT-54145</strain>
    </source>
</reference>
<dbReference type="RefSeq" id="WP_389360222.1">
    <property type="nucleotide sequence ID" value="NZ_JBIACK010000003.1"/>
</dbReference>
<evidence type="ECO:0000313" key="2">
    <source>
        <dbReference type="EMBL" id="MFE8700744.1"/>
    </source>
</evidence>
<evidence type="ECO:0000313" key="3">
    <source>
        <dbReference type="Proteomes" id="UP001601059"/>
    </source>
</evidence>
<sequence length="87" mass="9545">MNVQSVVANVPDYKAFLTVDEMDESCRRLAKEFPDIVTVFEAGESREGHPILCMKIGNGPKNALCFACPHPNELIGAITLEYLSCVS</sequence>
<comment type="caution">
    <text evidence="2">The sequence shown here is derived from an EMBL/GenBank/DDBJ whole genome shotgun (WGS) entry which is preliminary data.</text>
</comment>
<dbReference type="EMBL" id="JBIACK010000003">
    <property type="protein sequence ID" value="MFE8700744.1"/>
    <property type="molecule type" value="Genomic_DNA"/>
</dbReference>
<dbReference type="Proteomes" id="UP001601059">
    <property type="component" value="Unassembled WGS sequence"/>
</dbReference>
<dbReference type="Gene3D" id="3.40.630.10">
    <property type="entry name" value="Zn peptidases"/>
    <property type="match status" value="1"/>
</dbReference>
<dbReference type="GO" id="GO:0004180">
    <property type="term" value="F:carboxypeptidase activity"/>
    <property type="evidence" value="ECO:0007669"/>
    <property type="project" value="UniProtKB-KW"/>
</dbReference>
<proteinExistence type="predicted"/>
<name>A0ABW6K9B3_9BACI</name>
<accession>A0ABW6K9B3</accession>
<evidence type="ECO:0000259" key="1">
    <source>
        <dbReference type="Pfam" id="PF00246"/>
    </source>
</evidence>
<dbReference type="InterPro" id="IPR000834">
    <property type="entry name" value="Peptidase_M14"/>
</dbReference>
<protein>
    <submittedName>
        <fullName evidence="2">M14 family zinc carboxypeptidase</fullName>
    </submittedName>
</protein>
<keyword evidence="2" id="KW-0378">Hydrolase</keyword>
<dbReference type="SUPFAM" id="SSF53187">
    <property type="entry name" value="Zn-dependent exopeptidases"/>
    <property type="match status" value="1"/>
</dbReference>
<keyword evidence="2" id="KW-0645">Protease</keyword>
<keyword evidence="2" id="KW-0121">Carboxypeptidase</keyword>
<organism evidence="2 3">
    <name type="scientific">Cytobacillus spartinae</name>
    <dbReference type="NCBI Taxonomy" id="3299023"/>
    <lineage>
        <taxon>Bacteria</taxon>
        <taxon>Bacillati</taxon>
        <taxon>Bacillota</taxon>
        <taxon>Bacilli</taxon>
        <taxon>Bacillales</taxon>
        <taxon>Bacillaceae</taxon>
        <taxon>Cytobacillus</taxon>
    </lineage>
</organism>
<dbReference type="Pfam" id="PF00246">
    <property type="entry name" value="Peptidase_M14"/>
    <property type="match status" value="1"/>
</dbReference>
<gene>
    <name evidence="2" type="ORF">ACFYKX_08970</name>
</gene>